<sequence length="129" mass="14616">MTDDGEALSSDTIIARLKSLSNAEEFFEALDVSYEPKVLDVSRLHIMKRMGQYLAEENFSDHRARARDALERAYAEFATSSPLSHRVFRVLEQRDPTKTAAPRQTEPRRVCRRLFVLSYAAMAGSSSMA</sequence>
<evidence type="ECO:0000256" key="4">
    <source>
        <dbReference type="ARBA" id="ARBA00016274"/>
    </source>
</evidence>
<dbReference type="GO" id="GO:0009399">
    <property type="term" value="P:nitrogen fixation"/>
    <property type="evidence" value="ECO:0007669"/>
    <property type="project" value="UniProtKB-UniRule"/>
</dbReference>
<accession>A0A2J0YUV1</accession>
<dbReference type="InterPro" id="IPR004893">
    <property type="entry name" value="NifW"/>
</dbReference>
<dbReference type="AlphaFoldDB" id="A0A2J0YUV1"/>
<evidence type="ECO:0000313" key="7">
    <source>
        <dbReference type="EMBL" id="PJR10726.1"/>
    </source>
</evidence>
<dbReference type="Proteomes" id="UP000231987">
    <property type="component" value="Unassembled WGS sequence"/>
</dbReference>
<dbReference type="NCBIfam" id="NF002009">
    <property type="entry name" value="PRK00810.1"/>
    <property type="match status" value="1"/>
</dbReference>
<dbReference type="EMBL" id="NJGD01000021">
    <property type="protein sequence ID" value="PJR10726.1"/>
    <property type="molecule type" value="Genomic_DNA"/>
</dbReference>
<dbReference type="RefSeq" id="WP_100674417.1">
    <property type="nucleotide sequence ID" value="NZ_NJGD01000021.1"/>
</dbReference>
<organism evidence="7 8">
    <name type="scientific">Rhizobium meliloti</name>
    <name type="common">Ensifer meliloti</name>
    <name type="synonym">Sinorhizobium meliloti</name>
    <dbReference type="NCBI Taxonomy" id="382"/>
    <lineage>
        <taxon>Bacteria</taxon>
        <taxon>Pseudomonadati</taxon>
        <taxon>Pseudomonadota</taxon>
        <taxon>Alphaproteobacteria</taxon>
        <taxon>Hyphomicrobiales</taxon>
        <taxon>Rhizobiaceae</taxon>
        <taxon>Sinorhizobium/Ensifer group</taxon>
        <taxon>Sinorhizobium</taxon>
    </lineage>
</organism>
<evidence type="ECO:0000256" key="1">
    <source>
        <dbReference type="ARBA" id="ARBA00002247"/>
    </source>
</evidence>
<name>A0A2J0YUV1_RHIML</name>
<comment type="similarity">
    <text evidence="2 6">Belongs to the NifW family.</text>
</comment>
<evidence type="ECO:0000256" key="6">
    <source>
        <dbReference type="HAMAP-Rule" id="MF_00529"/>
    </source>
</evidence>
<reference evidence="7 8" key="1">
    <citation type="submission" date="2017-06" db="EMBL/GenBank/DDBJ databases">
        <title>Ensifer strains isolated from leguminous trees and herbs display diverse denitrification phenotypes with some acting as strong N2O sinks.</title>
        <authorList>
            <person name="Woliy K."/>
            <person name="Mania D."/>
            <person name="Bakken L.R."/>
            <person name="Frostegard A."/>
        </authorList>
    </citation>
    <scope>NUCLEOTIDE SEQUENCE [LARGE SCALE GENOMIC DNA]</scope>
    <source>
        <strain evidence="7 8">AC50a</strain>
    </source>
</reference>
<evidence type="ECO:0000256" key="3">
    <source>
        <dbReference type="ARBA" id="ARBA00011284"/>
    </source>
</evidence>
<dbReference type="Pfam" id="PF03206">
    <property type="entry name" value="NifW"/>
    <property type="match status" value="1"/>
</dbReference>
<comment type="caution">
    <text evidence="7">The sequence shown here is derived from an EMBL/GenBank/DDBJ whole genome shotgun (WGS) entry which is preliminary data.</text>
</comment>
<comment type="subunit">
    <text evidence="3 6">Homotrimer; associates with NifD.</text>
</comment>
<evidence type="ECO:0000313" key="8">
    <source>
        <dbReference type="Proteomes" id="UP000231987"/>
    </source>
</evidence>
<gene>
    <name evidence="6" type="primary">nifW</name>
    <name evidence="7" type="ORF">CEJ86_28450</name>
</gene>
<evidence type="ECO:0000256" key="5">
    <source>
        <dbReference type="ARBA" id="ARBA00023231"/>
    </source>
</evidence>
<dbReference type="HAMAP" id="MF_00529">
    <property type="entry name" value="NifW"/>
    <property type="match status" value="1"/>
</dbReference>
<evidence type="ECO:0000256" key="2">
    <source>
        <dbReference type="ARBA" id="ARBA00008351"/>
    </source>
</evidence>
<comment type="function">
    <text evidence="1 6">May protect the nitrogenase Fe-Mo protein from oxidative damage.</text>
</comment>
<protein>
    <recommendedName>
        <fullName evidence="4 6">Nitrogenase-stabilizing/protective protein NifW</fullName>
    </recommendedName>
</protein>
<keyword evidence="5 6" id="KW-0535">Nitrogen fixation</keyword>
<proteinExistence type="inferred from homology"/>